<protein>
    <submittedName>
        <fullName evidence="2">Uncharacterized protein</fullName>
    </submittedName>
</protein>
<evidence type="ECO:0000313" key="2">
    <source>
        <dbReference type="EMBL" id="PHT28821.1"/>
    </source>
</evidence>
<dbReference type="PANTHER" id="PTHR31133:SF12">
    <property type="entry name" value="MEMBRANE PROTEIN"/>
    <property type="match status" value="1"/>
</dbReference>
<accession>A0A2G2V756</accession>
<evidence type="ECO:0000313" key="3">
    <source>
        <dbReference type="Proteomes" id="UP000224567"/>
    </source>
</evidence>
<dbReference type="InterPro" id="IPR011009">
    <property type="entry name" value="Kinase-like_dom_sf"/>
</dbReference>
<sequence length="229" mass="25765">MEKVNKVLVNWAEEALKGMLDRTNWFDAPLKVALLFALLDLFGVWLGLSIAGSVLVGVGYGFFTPWVSNFEAFRHDDEFNKFVHCIMDGTWGTIKGSYAYCSELYTGNFNLRKGESSHSIRKIIIGSSVGASALLLATIFSCILLQKGKKNLLKTEAEHCFTLAELEEGTKDFEKKIGSWGFGVVYYGKLKDGKEIAVKVLKNICFQVKREFSNEINRWMFLLCSRGLT</sequence>
<dbReference type="EMBL" id="MLFT02000176">
    <property type="protein sequence ID" value="PHT28821.1"/>
    <property type="molecule type" value="Genomic_DNA"/>
</dbReference>
<proteinExistence type="predicted"/>
<dbReference type="SUPFAM" id="SSF56112">
    <property type="entry name" value="Protein kinase-like (PK-like)"/>
    <property type="match status" value="1"/>
</dbReference>
<keyword evidence="1" id="KW-0812">Transmembrane</keyword>
<dbReference type="InterPro" id="IPR040229">
    <property type="entry name" value="At3g27390-like"/>
</dbReference>
<keyword evidence="1" id="KW-1133">Transmembrane helix</keyword>
<comment type="caution">
    <text evidence="2">The sequence shown here is derived from an EMBL/GenBank/DDBJ whole genome shotgun (WGS) entry which is preliminary data.</text>
</comment>
<keyword evidence="1" id="KW-0472">Membrane</keyword>
<dbReference type="PANTHER" id="PTHR31133">
    <property type="entry name" value="MEMBRANE PROTEIN"/>
    <property type="match status" value="1"/>
</dbReference>
<dbReference type="Proteomes" id="UP000224567">
    <property type="component" value="Unassembled WGS sequence"/>
</dbReference>
<dbReference type="OrthoDB" id="783774at2759"/>
<keyword evidence="3" id="KW-1185">Reference proteome</keyword>
<reference evidence="2 3" key="1">
    <citation type="journal article" date="2017" name="Genome Biol.">
        <title>New reference genome sequences of hot pepper reveal the massive evolution of plant disease-resistance genes by retroduplication.</title>
        <authorList>
            <person name="Kim S."/>
            <person name="Park J."/>
            <person name="Yeom S.I."/>
            <person name="Kim Y.M."/>
            <person name="Seo E."/>
            <person name="Kim K.T."/>
            <person name="Kim M.S."/>
            <person name="Lee J.M."/>
            <person name="Cheong K."/>
            <person name="Shin H.S."/>
            <person name="Kim S.B."/>
            <person name="Han K."/>
            <person name="Lee J."/>
            <person name="Park M."/>
            <person name="Lee H.A."/>
            <person name="Lee H.Y."/>
            <person name="Lee Y."/>
            <person name="Oh S."/>
            <person name="Lee J.H."/>
            <person name="Choi E."/>
            <person name="Choi E."/>
            <person name="Lee S.E."/>
            <person name="Jeon J."/>
            <person name="Kim H."/>
            <person name="Choi G."/>
            <person name="Song H."/>
            <person name="Lee J."/>
            <person name="Lee S.C."/>
            <person name="Kwon J.K."/>
            <person name="Lee H.Y."/>
            <person name="Koo N."/>
            <person name="Hong Y."/>
            <person name="Kim R.W."/>
            <person name="Kang W.H."/>
            <person name="Huh J.H."/>
            <person name="Kang B.C."/>
            <person name="Yang T.J."/>
            <person name="Lee Y.H."/>
            <person name="Bennetzen J.L."/>
            <person name="Choi D."/>
        </authorList>
    </citation>
    <scope>NUCLEOTIDE SEQUENCE [LARGE SCALE GENOMIC DNA]</scope>
    <source>
        <strain evidence="3">cv. PBC81</strain>
    </source>
</reference>
<name>A0A2G2V756_CAPBA</name>
<dbReference type="Gene3D" id="3.30.200.20">
    <property type="entry name" value="Phosphorylase Kinase, domain 1"/>
    <property type="match status" value="1"/>
</dbReference>
<feature type="transmembrane region" description="Helical" evidence="1">
    <location>
        <begin position="32"/>
        <end position="63"/>
    </location>
</feature>
<feature type="transmembrane region" description="Helical" evidence="1">
    <location>
        <begin position="123"/>
        <end position="145"/>
    </location>
</feature>
<dbReference type="STRING" id="33114.A0A2G2V756"/>
<organism evidence="2 3">
    <name type="scientific">Capsicum baccatum</name>
    <name type="common">Peruvian pepper</name>
    <dbReference type="NCBI Taxonomy" id="33114"/>
    <lineage>
        <taxon>Eukaryota</taxon>
        <taxon>Viridiplantae</taxon>
        <taxon>Streptophyta</taxon>
        <taxon>Embryophyta</taxon>
        <taxon>Tracheophyta</taxon>
        <taxon>Spermatophyta</taxon>
        <taxon>Magnoliopsida</taxon>
        <taxon>eudicotyledons</taxon>
        <taxon>Gunneridae</taxon>
        <taxon>Pentapetalae</taxon>
        <taxon>asterids</taxon>
        <taxon>lamiids</taxon>
        <taxon>Solanales</taxon>
        <taxon>Solanaceae</taxon>
        <taxon>Solanoideae</taxon>
        <taxon>Capsiceae</taxon>
        <taxon>Capsicum</taxon>
    </lineage>
</organism>
<gene>
    <name evidence="2" type="ORF">CQW23_31580</name>
</gene>
<dbReference type="AlphaFoldDB" id="A0A2G2V756"/>
<evidence type="ECO:0000256" key="1">
    <source>
        <dbReference type="SAM" id="Phobius"/>
    </source>
</evidence>
<reference evidence="3" key="2">
    <citation type="journal article" date="2017" name="J. Anim. Genet.">
        <title>Multiple reference genome sequences of hot pepper reveal the massive evolution of plant disease resistance genes by retroduplication.</title>
        <authorList>
            <person name="Kim S."/>
            <person name="Park J."/>
            <person name="Yeom S.-I."/>
            <person name="Kim Y.-M."/>
            <person name="Seo E."/>
            <person name="Kim K.-T."/>
            <person name="Kim M.-S."/>
            <person name="Lee J.M."/>
            <person name="Cheong K."/>
            <person name="Shin H.-S."/>
            <person name="Kim S.-B."/>
            <person name="Han K."/>
            <person name="Lee J."/>
            <person name="Park M."/>
            <person name="Lee H.-A."/>
            <person name="Lee H.-Y."/>
            <person name="Lee Y."/>
            <person name="Oh S."/>
            <person name="Lee J.H."/>
            <person name="Choi E."/>
            <person name="Choi E."/>
            <person name="Lee S.E."/>
            <person name="Jeon J."/>
            <person name="Kim H."/>
            <person name="Choi G."/>
            <person name="Song H."/>
            <person name="Lee J."/>
            <person name="Lee S.-C."/>
            <person name="Kwon J.-K."/>
            <person name="Lee H.-Y."/>
            <person name="Koo N."/>
            <person name="Hong Y."/>
            <person name="Kim R.W."/>
            <person name="Kang W.-H."/>
            <person name="Huh J.H."/>
            <person name="Kang B.-C."/>
            <person name="Yang T.-J."/>
            <person name="Lee Y.-H."/>
            <person name="Bennetzen J.L."/>
            <person name="Choi D."/>
        </authorList>
    </citation>
    <scope>NUCLEOTIDE SEQUENCE [LARGE SCALE GENOMIC DNA]</scope>
    <source>
        <strain evidence="3">cv. PBC81</strain>
    </source>
</reference>